<evidence type="ECO:0000313" key="2">
    <source>
        <dbReference type="Proteomes" id="UP000007127"/>
    </source>
</evidence>
<name>A0AB72UJH7_9PROT</name>
<reference evidence="1 2" key="1">
    <citation type="journal article" date="2012" name="J. Bacteriol.">
        <title>Genome sequence of Thalassospira xiamenensis type strain M-5.</title>
        <authorList>
            <person name="Lai Q."/>
            <person name="Shao Z."/>
        </authorList>
    </citation>
    <scope>NUCLEOTIDE SEQUENCE [LARGE SCALE GENOMIC DNA]</scope>
    <source>
        <strain evidence="1 2">M-5</strain>
    </source>
</reference>
<dbReference type="Proteomes" id="UP000007127">
    <property type="component" value="Plasmid"/>
</dbReference>
<dbReference type="EMBL" id="CP004389">
    <property type="protein sequence ID" value="AJD54348.1"/>
    <property type="molecule type" value="Genomic_DNA"/>
</dbReference>
<geneLocation type="plasmid" evidence="2"/>
<proteinExistence type="predicted"/>
<organism evidence="1 2">
    <name type="scientific">Thalassospira xiamenensis M-5 = DSM 17429</name>
    <dbReference type="NCBI Taxonomy" id="1123366"/>
    <lineage>
        <taxon>Bacteria</taxon>
        <taxon>Pseudomonadati</taxon>
        <taxon>Pseudomonadota</taxon>
        <taxon>Alphaproteobacteria</taxon>
        <taxon>Rhodospirillales</taxon>
        <taxon>Thalassospiraceae</taxon>
        <taxon>Thalassospira</taxon>
    </lineage>
</organism>
<dbReference type="AlphaFoldDB" id="A0AB72UJH7"/>
<sequence length="69" mass="7507">MVSTDNEESLPEETLPSCCKVNVLGWESDNKEEATAFANAVLAWIKQRNITKDTVAPVVRSALTIGNSN</sequence>
<accession>A0AB72UJH7</accession>
<dbReference type="KEGG" id="txi:TH3_21378"/>
<evidence type="ECO:0000313" key="1">
    <source>
        <dbReference type="EMBL" id="AJD54348.1"/>
    </source>
</evidence>
<protein>
    <submittedName>
        <fullName evidence="1">Uncharacterized protein</fullName>
    </submittedName>
</protein>
<gene>
    <name evidence="1" type="ORF">TH3_21378</name>
</gene>
<keyword evidence="1" id="KW-0614">Plasmid</keyword>